<dbReference type="Gene3D" id="3.10.20.90">
    <property type="entry name" value="Phosphatidylinositol 3-kinase Catalytic Subunit, Chain A, domain 1"/>
    <property type="match status" value="1"/>
</dbReference>
<evidence type="ECO:0000256" key="2">
    <source>
        <dbReference type="ARBA" id="ARBA00023015"/>
    </source>
</evidence>
<dbReference type="AlphaFoldDB" id="T1SBU4"/>
<proteinExistence type="evidence at transcript level"/>
<keyword evidence="2" id="KW-0805">Transcription regulation</keyword>
<evidence type="ECO:0000256" key="4">
    <source>
        <dbReference type="ARBA" id="ARBA00023163"/>
    </source>
</evidence>
<feature type="region of interest" description="Disordered" evidence="6">
    <location>
        <begin position="709"/>
        <end position="730"/>
    </location>
</feature>
<dbReference type="InterPro" id="IPR055081">
    <property type="entry name" value="NLP1-9_GAF"/>
</dbReference>
<keyword evidence="3" id="KW-0238">DNA-binding</keyword>
<dbReference type="SMART" id="SM00666">
    <property type="entry name" value="PB1"/>
    <property type="match status" value="1"/>
</dbReference>
<dbReference type="InterPro" id="IPR000270">
    <property type="entry name" value="PB1_dom"/>
</dbReference>
<dbReference type="PANTHER" id="PTHR32002">
    <property type="entry name" value="PROTEIN NLP8"/>
    <property type="match status" value="1"/>
</dbReference>
<name>T1SBU4_DATGL</name>
<reference evidence="9" key="1">
    <citation type="journal article" date="2013" name="PLoS ONE">
        <title>Comparison of the Nodule vs. Root Transcriptome of the Actinorhizal Plant Datisca glomerata: Actinorhizal Nodules Contain a Specific Class of Defensins.</title>
        <authorList>
            <person name="Demina I.V."/>
            <person name="Persson T."/>
            <person name="Santos P."/>
            <person name="Plaszczyca M."/>
            <person name="Pawlowski K."/>
        </authorList>
    </citation>
    <scope>NUCLEOTIDE SEQUENCE</scope>
</reference>
<dbReference type="InterPro" id="IPR003035">
    <property type="entry name" value="RWP-RK_dom"/>
</dbReference>
<dbReference type="Pfam" id="PF22922">
    <property type="entry name" value="GAF_NLP"/>
    <property type="match status" value="1"/>
</dbReference>
<dbReference type="InterPro" id="IPR045012">
    <property type="entry name" value="NLP"/>
</dbReference>
<dbReference type="GO" id="GO:0003700">
    <property type="term" value="F:DNA-binding transcription factor activity"/>
    <property type="evidence" value="ECO:0007669"/>
    <property type="project" value="InterPro"/>
</dbReference>
<evidence type="ECO:0000256" key="5">
    <source>
        <dbReference type="ARBA" id="ARBA00023242"/>
    </source>
</evidence>
<dbReference type="PANTHER" id="PTHR32002:SF46">
    <property type="entry name" value="PROTEIN NLP2"/>
    <property type="match status" value="1"/>
</dbReference>
<dbReference type="InterPro" id="IPR034891">
    <property type="entry name" value="PB1_NLP"/>
</dbReference>
<gene>
    <name evidence="9" type="primary">NIN1</name>
</gene>
<accession>T1SBU4</accession>
<evidence type="ECO:0000259" key="7">
    <source>
        <dbReference type="PROSITE" id="PS51519"/>
    </source>
</evidence>
<dbReference type="InterPro" id="IPR053793">
    <property type="entry name" value="PB1-like"/>
</dbReference>
<dbReference type="EMBL" id="JX912727">
    <property type="protein sequence ID" value="AGR88904.1"/>
    <property type="molecule type" value="mRNA"/>
</dbReference>
<evidence type="ECO:0000313" key="9">
    <source>
        <dbReference type="EMBL" id="AGR88904.1"/>
    </source>
</evidence>
<evidence type="ECO:0000256" key="6">
    <source>
        <dbReference type="SAM" id="MobiDB-lite"/>
    </source>
</evidence>
<keyword evidence="5" id="KW-0539">Nucleus</keyword>
<dbReference type="PROSITE" id="PS51745">
    <property type="entry name" value="PB1"/>
    <property type="match status" value="1"/>
</dbReference>
<protein>
    <submittedName>
        <fullName evidence="9">Nodule inception protein 1</fullName>
    </submittedName>
</protein>
<dbReference type="Pfam" id="PF02042">
    <property type="entry name" value="RWP-RK"/>
    <property type="match status" value="1"/>
</dbReference>
<dbReference type="PROSITE" id="PS51519">
    <property type="entry name" value="RWP_RK"/>
    <property type="match status" value="1"/>
</dbReference>
<keyword evidence="4" id="KW-0804">Transcription</keyword>
<sequence length="894" mass="99870">MMEYSAVYTSNIPTFPTPVQETNIELDFVDELLSDGCWVEVTDSSIRPLTDQSSYLQDNSHLITNPHHQIYQDHEDPDHHHQNQGSFSFHEIQSESVVIEGSDQITSRKWWIAPRSYPSHSSSVKERLMLAIGYLRECTKDRDVLIQIWVPARSKGSQQDVTTNYRKIIPGDNYHLGGGDEENWQEIGGVGYGYGYGLPCRGMMGKNMQDQWGFDVRFIRKDEYMRFSYGQQVDVRGCLALPVFERGSGICLGVVEILMTTQRQLNYRPELDYINEALESVDLRSFHNFSPPTIKGFDELYQAALGEIVEVLTSVCKTHRLPLALTWAPCSQQGKTGCYKHSDGNFAPCVSTVESACYVAEVDTLGFHEACLEQHLFKGQGIVGTSFTTNKPCFAVDITAFSKNEYPFCHHARIFGLRAAIAIPVRSTYTGSADFVLEFFLPKDCEDNEEQKRMLNSLSIVIQQSCRSLHIATDNKEVDGEENIVPQVSAASEASFPKESSWIAHMIEAQQKGKGISVSMEYQIEEPREEFKVTTHWDNIHGGLQNGQVFSEFGQLQQSSGAKGSVEGGADSYSFGSHQSSGGRKAGEKRRTKAEKTISLPVLRQYFAGSLKDAAKSIGVCPTTLKRICRQHGISRWPSRKIKKVGHSLRKLQLVIDSVQGAEGAIQIGSFYKSFPELSSPTFAGTSPFTSLNMTDHQAQFNHHQAESGLFSHGAPSKSPTSSCSHNSGPGAKQYSTINTLAGGDVLVTGRIGMLNRACSEAELYGLHQEEPKILRSQSPPSFGEHPDYLTPMHSAFKVKATLGEEKIRFSLQQNWGFRDLQLEIARRLNLDDVSRIDIKYVDDDHEWVLMTCDADLEECKEIYRSSHSHTIRLTLHWASHQTLVSSFGSSSPS</sequence>
<evidence type="ECO:0000256" key="1">
    <source>
        <dbReference type="ARBA" id="ARBA00011726"/>
    </source>
</evidence>
<feature type="compositionally biased region" description="Polar residues" evidence="6">
    <location>
        <begin position="718"/>
        <end position="730"/>
    </location>
</feature>
<feature type="domain" description="RWP-RK" evidence="7">
    <location>
        <begin position="584"/>
        <end position="665"/>
    </location>
</feature>
<evidence type="ECO:0000259" key="8">
    <source>
        <dbReference type="PROSITE" id="PS51745"/>
    </source>
</evidence>
<feature type="region of interest" description="Disordered" evidence="6">
    <location>
        <begin position="560"/>
        <end position="593"/>
    </location>
</feature>
<dbReference type="SUPFAM" id="SSF54277">
    <property type="entry name" value="CAD &amp; PB1 domains"/>
    <property type="match status" value="1"/>
</dbReference>
<organism evidence="9">
    <name type="scientific">Datisca glomerata</name>
    <name type="common">Durango root</name>
    <dbReference type="NCBI Taxonomy" id="34297"/>
    <lineage>
        <taxon>Eukaryota</taxon>
        <taxon>Viridiplantae</taxon>
        <taxon>Streptophyta</taxon>
        <taxon>Embryophyta</taxon>
        <taxon>Tracheophyta</taxon>
        <taxon>Spermatophyta</taxon>
        <taxon>Magnoliopsida</taxon>
        <taxon>eudicotyledons</taxon>
        <taxon>Gunneridae</taxon>
        <taxon>Pentapetalae</taxon>
        <taxon>rosids</taxon>
        <taxon>fabids</taxon>
        <taxon>Cucurbitales</taxon>
        <taxon>Datiscaceae</taxon>
        <taxon>Datisca</taxon>
    </lineage>
</organism>
<dbReference type="Pfam" id="PF00564">
    <property type="entry name" value="PB1"/>
    <property type="match status" value="1"/>
</dbReference>
<dbReference type="GO" id="GO:0003677">
    <property type="term" value="F:DNA binding"/>
    <property type="evidence" value="ECO:0007669"/>
    <property type="project" value="UniProtKB-KW"/>
</dbReference>
<feature type="domain" description="PB1" evidence="8">
    <location>
        <begin position="796"/>
        <end position="879"/>
    </location>
</feature>
<comment type="subunit">
    <text evidence="1">Homodimers and heterodimers.</text>
</comment>
<dbReference type="CDD" id="cd06407">
    <property type="entry name" value="PB1_NLP"/>
    <property type="match status" value="1"/>
</dbReference>
<evidence type="ECO:0000256" key="3">
    <source>
        <dbReference type="ARBA" id="ARBA00023125"/>
    </source>
</evidence>